<dbReference type="Proteomes" id="UP000326678">
    <property type="component" value="Chromosome Gxm2"/>
</dbReference>
<dbReference type="EMBL" id="CP045227">
    <property type="protein sequence ID" value="QFS50526.1"/>
    <property type="molecule type" value="Genomic_DNA"/>
</dbReference>
<dbReference type="KEGG" id="nsh:GXM_08020"/>
<dbReference type="AlphaFoldDB" id="A0A5P8WEC8"/>
<protein>
    <submittedName>
        <fullName evidence="1">Uncharacterized protein</fullName>
    </submittedName>
</protein>
<keyword evidence="2" id="KW-1185">Reference proteome</keyword>
<organism evidence="1 2">
    <name type="scientific">Nostoc sphaeroides CCNUC1</name>
    <dbReference type="NCBI Taxonomy" id="2653204"/>
    <lineage>
        <taxon>Bacteria</taxon>
        <taxon>Bacillati</taxon>
        <taxon>Cyanobacteriota</taxon>
        <taxon>Cyanophyceae</taxon>
        <taxon>Nostocales</taxon>
        <taxon>Nostocaceae</taxon>
        <taxon>Nostoc</taxon>
    </lineage>
</organism>
<sequence>MVGDVDILIAGFCKARLLERCFDQEFKIAIAITAVTTPPTVARIEKFFGGGSKSEFILLEPYFPIVFTS</sequence>
<evidence type="ECO:0000313" key="1">
    <source>
        <dbReference type="EMBL" id="QFS50526.1"/>
    </source>
</evidence>
<name>A0A5P8WEC8_9NOSO</name>
<gene>
    <name evidence="1" type="ORF">GXM_08020</name>
</gene>
<reference evidence="1 2" key="1">
    <citation type="submission" date="2019-10" db="EMBL/GenBank/DDBJ databases">
        <title>Genomic and transcriptomic insights into the perfect genentic adaptation of a filamentous nitrogen-fixing cyanobacterium to rice fields.</title>
        <authorList>
            <person name="Chen Z."/>
        </authorList>
    </citation>
    <scope>NUCLEOTIDE SEQUENCE [LARGE SCALE GENOMIC DNA]</scope>
    <source>
        <strain evidence="1">CCNUC1</strain>
    </source>
</reference>
<proteinExistence type="predicted"/>
<evidence type="ECO:0000313" key="2">
    <source>
        <dbReference type="Proteomes" id="UP000326678"/>
    </source>
</evidence>
<accession>A0A5P8WEC8</accession>